<dbReference type="OrthoDB" id="1188001at2"/>
<organism evidence="3 4">
    <name type="scientific">Stutzerimonas stutzeri</name>
    <name type="common">Pseudomonas stutzeri</name>
    <dbReference type="NCBI Taxonomy" id="316"/>
    <lineage>
        <taxon>Bacteria</taxon>
        <taxon>Pseudomonadati</taxon>
        <taxon>Pseudomonadota</taxon>
        <taxon>Gammaproteobacteria</taxon>
        <taxon>Pseudomonadales</taxon>
        <taxon>Pseudomonadaceae</taxon>
        <taxon>Stutzerimonas</taxon>
    </lineage>
</organism>
<accession>A0A2N8SLD9</accession>
<feature type="domain" description="Tyrosine specific protein phosphatases" evidence="2">
    <location>
        <begin position="136"/>
        <end position="201"/>
    </location>
</feature>
<dbReference type="EMBL" id="POUW01000010">
    <property type="protein sequence ID" value="PNG03310.1"/>
    <property type="molecule type" value="Genomic_DNA"/>
</dbReference>
<dbReference type="RefSeq" id="WP_031310982.1">
    <property type="nucleotide sequence ID" value="NZ_JAMOIG010000010.1"/>
</dbReference>
<name>A0A2N8SLD9_STUST</name>
<evidence type="ECO:0000259" key="2">
    <source>
        <dbReference type="PROSITE" id="PS50056"/>
    </source>
</evidence>
<dbReference type="InterPro" id="IPR026893">
    <property type="entry name" value="Tyr/Ser_Pase_IphP-type"/>
</dbReference>
<evidence type="ECO:0000256" key="1">
    <source>
        <dbReference type="ARBA" id="ARBA00009580"/>
    </source>
</evidence>
<dbReference type="PANTHER" id="PTHR31126">
    <property type="entry name" value="TYROSINE-PROTEIN PHOSPHATASE"/>
    <property type="match status" value="1"/>
</dbReference>
<dbReference type="Gene3D" id="3.90.190.10">
    <property type="entry name" value="Protein tyrosine phosphatase superfamily"/>
    <property type="match status" value="1"/>
</dbReference>
<reference evidence="3 4" key="1">
    <citation type="submission" date="2018-01" db="EMBL/GenBank/DDBJ databases">
        <title>Denitrification phenotypes of diverse strains of Pseudomonas stutzeri.</title>
        <authorList>
            <person name="Milligan D.A."/>
            <person name="Bergaust L."/>
            <person name="Bakken L.R."/>
            <person name="Frostegard A."/>
        </authorList>
    </citation>
    <scope>NUCLEOTIDE SEQUENCE [LARGE SCALE GENOMIC DNA]</scope>
    <source>
        <strain evidence="3 4">28a3</strain>
    </source>
</reference>
<dbReference type="Pfam" id="PF13350">
    <property type="entry name" value="Y_phosphatase3"/>
    <property type="match status" value="1"/>
</dbReference>
<dbReference type="Proteomes" id="UP000235897">
    <property type="component" value="Unassembled WGS sequence"/>
</dbReference>
<sequence>MRAPINLQLAGTDNFRSLKGLPAHDGRRIAGHTLLRSDQLHMLGAEGWETLRTLGVKTVCDLRSEGERQRTPNNLPVELEQLALEVTGDMRADKTVSSLLVESPDLAGAEAMMFEVYRRLPGMLAPHLPKLFGLFETGNVPVLVHCAAGKDRTGFAVAVILHALGVARDVIVADYQLSARRMVDASDVRRELMSTLVSNMIGKPCPDEAVDVIMDARPEYLQTAYDCVDKHYGSMDAYIETCVGLDASGLKSLRDRYLTAD</sequence>
<dbReference type="AlphaFoldDB" id="A0A2N8SLD9"/>
<dbReference type="InterPro" id="IPR000387">
    <property type="entry name" value="Tyr_Pase_dom"/>
</dbReference>
<dbReference type="PANTHER" id="PTHR31126:SF1">
    <property type="entry name" value="TYROSINE SPECIFIC PROTEIN PHOSPHATASES DOMAIN-CONTAINING PROTEIN"/>
    <property type="match status" value="1"/>
</dbReference>
<dbReference type="PROSITE" id="PS00383">
    <property type="entry name" value="TYR_PHOSPHATASE_1"/>
    <property type="match status" value="1"/>
</dbReference>
<gene>
    <name evidence="3" type="ORF">CXL00_21265</name>
</gene>
<dbReference type="SUPFAM" id="SSF52799">
    <property type="entry name" value="(Phosphotyrosine protein) phosphatases II"/>
    <property type="match status" value="1"/>
</dbReference>
<dbReference type="InterPro" id="IPR029021">
    <property type="entry name" value="Prot-tyrosine_phosphatase-like"/>
</dbReference>
<dbReference type="PROSITE" id="PS50056">
    <property type="entry name" value="TYR_PHOSPHATASE_2"/>
    <property type="match status" value="1"/>
</dbReference>
<proteinExistence type="inferred from homology"/>
<dbReference type="InterPro" id="IPR016130">
    <property type="entry name" value="Tyr_Pase_AS"/>
</dbReference>
<comment type="similarity">
    <text evidence="1">Belongs to the protein-tyrosine phosphatase family.</text>
</comment>
<protein>
    <submittedName>
        <fullName evidence="3">Protein-tyrosine-phosphatase</fullName>
    </submittedName>
</protein>
<comment type="caution">
    <text evidence="3">The sequence shown here is derived from an EMBL/GenBank/DDBJ whole genome shotgun (WGS) entry which is preliminary data.</text>
</comment>
<evidence type="ECO:0000313" key="4">
    <source>
        <dbReference type="Proteomes" id="UP000235897"/>
    </source>
</evidence>
<evidence type="ECO:0000313" key="3">
    <source>
        <dbReference type="EMBL" id="PNG03310.1"/>
    </source>
</evidence>
<dbReference type="GO" id="GO:0004721">
    <property type="term" value="F:phosphoprotein phosphatase activity"/>
    <property type="evidence" value="ECO:0007669"/>
    <property type="project" value="InterPro"/>
</dbReference>